<keyword evidence="1" id="KW-0175">Coiled coil</keyword>
<dbReference type="Proteomes" id="UP000708148">
    <property type="component" value="Unassembled WGS sequence"/>
</dbReference>
<organism evidence="2 3">
    <name type="scientific">Ostreobium quekettii</name>
    <dbReference type="NCBI Taxonomy" id="121088"/>
    <lineage>
        <taxon>Eukaryota</taxon>
        <taxon>Viridiplantae</taxon>
        <taxon>Chlorophyta</taxon>
        <taxon>core chlorophytes</taxon>
        <taxon>Ulvophyceae</taxon>
        <taxon>TCBD clade</taxon>
        <taxon>Bryopsidales</taxon>
        <taxon>Ostreobineae</taxon>
        <taxon>Ostreobiaceae</taxon>
        <taxon>Ostreobium</taxon>
    </lineage>
</organism>
<keyword evidence="3" id="KW-1185">Reference proteome</keyword>
<reference evidence="2" key="1">
    <citation type="submission" date="2020-12" db="EMBL/GenBank/DDBJ databases">
        <authorList>
            <person name="Iha C."/>
        </authorList>
    </citation>
    <scope>NUCLEOTIDE SEQUENCE</scope>
</reference>
<evidence type="ECO:0000256" key="1">
    <source>
        <dbReference type="SAM" id="Coils"/>
    </source>
</evidence>
<sequence>DMRHALESATDSLSQELRSALKERHSVEAEAARARETCERLRAEREALSEELFVSQTNVRYMRGRKGGVATRLAFARVMEFAV</sequence>
<name>A0A8S1J9G1_9CHLO</name>
<gene>
    <name evidence="2" type="ORF">OSTQU699_LOCUS9724</name>
</gene>
<evidence type="ECO:0000313" key="2">
    <source>
        <dbReference type="EMBL" id="CAD7704369.1"/>
    </source>
</evidence>
<dbReference type="AlphaFoldDB" id="A0A8S1J9G1"/>
<feature type="non-terminal residue" evidence="2">
    <location>
        <position position="1"/>
    </location>
</feature>
<accession>A0A8S1J9G1</accession>
<protein>
    <submittedName>
        <fullName evidence="2">Uncharacterized protein</fullName>
    </submittedName>
</protein>
<feature type="coiled-coil region" evidence="1">
    <location>
        <begin position="10"/>
        <end position="51"/>
    </location>
</feature>
<dbReference type="EMBL" id="CAJHUC010002787">
    <property type="protein sequence ID" value="CAD7704369.1"/>
    <property type="molecule type" value="Genomic_DNA"/>
</dbReference>
<comment type="caution">
    <text evidence="2">The sequence shown here is derived from an EMBL/GenBank/DDBJ whole genome shotgun (WGS) entry which is preliminary data.</text>
</comment>
<evidence type="ECO:0000313" key="3">
    <source>
        <dbReference type="Proteomes" id="UP000708148"/>
    </source>
</evidence>
<proteinExistence type="predicted"/>